<dbReference type="Gene3D" id="3.10.20.310">
    <property type="entry name" value="membrane protein fhac"/>
    <property type="match status" value="1"/>
</dbReference>
<sequence>MTYRLRRLLAASLLSAAAGLAWGADEGAVLRFDISRFDVGGNTLLEPELVERTLAPFAGRARDFGDIQRALEALEALFHARGYSVVRIELPEQELNGGVVRLRVVQTSIGRVAVAGNRYFDTANVRRALPGLVEGRTPNLAAVSKSLKLANENPARKITLKLQGGEADDAVDAMLEVADEPVWKGSLNLDNTGGRESGKTHAAVVLQHANLWGRDHVLSLQYTTSVEHPSRVSVYGVGYHVPLYARGDSLDLFASHSNVDSGTVAAGIFDLAVSGKGSVAGLRYNQQFARVGNYEPRLVYGFDYKAYQNSVQLQSLGLQLGRDVTVHPLSVGYLGSWTLAAGEASLGLTLLHNISGGAHGRQRDFTAARAGARADYSVLRLGASLSRVLDGDWQWRAIVNGQYTPHALVAGEQFGAGGAASVRGFAERAIADDSGLGVNLELYTPNWCAAGTRWQCRALAFYDAAHVRRNDALPGEPGSASIGSAGLGLRVLYGNNLNVQLDYGHVLRAGTAAPADSNRLHFRLALSY</sequence>
<feature type="signal peptide" evidence="4">
    <location>
        <begin position="1"/>
        <end position="23"/>
    </location>
</feature>
<evidence type="ECO:0000256" key="4">
    <source>
        <dbReference type="SAM" id="SignalP"/>
    </source>
</evidence>
<evidence type="ECO:0000256" key="3">
    <source>
        <dbReference type="ARBA" id="ARBA00023237"/>
    </source>
</evidence>
<gene>
    <name evidence="7" type="ORF">OIK44_16085</name>
</gene>
<dbReference type="EMBL" id="JAQQXR010000006">
    <property type="protein sequence ID" value="MDC8759100.1"/>
    <property type="molecule type" value="Genomic_DNA"/>
</dbReference>
<evidence type="ECO:0000256" key="1">
    <source>
        <dbReference type="ARBA" id="ARBA00022452"/>
    </source>
</evidence>
<keyword evidence="8" id="KW-1185">Reference proteome</keyword>
<evidence type="ECO:0000313" key="7">
    <source>
        <dbReference type="EMBL" id="MDC8759100.1"/>
    </source>
</evidence>
<evidence type="ECO:0000259" key="6">
    <source>
        <dbReference type="Pfam" id="PF08479"/>
    </source>
</evidence>
<dbReference type="PANTHER" id="PTHR34597">
    <property type="entry name" value="SLR1661 PROTEIN"/>
    <property type="match status" value="1"/>
</dbReference>
<dbReference type="RefSeq" id="WP_273672084.1">
    <property type="nucleotide sequence ID" value="NZ_JAQQXR010000006.1"/>
</dbReference>
<comment type="caution">
    <text evidence="7">The sequence shown here is derived from an EMBL/GenBank/DDBJ whole genome shotgun (WGS) entry which is preliminary data.</text>
</comment>
<keyword evidence="1" id="KW-1134">Transmembrane beta strand</keyword>
<dbReference type="Pfam" id="PF08479">
    <property type="entry name" value="POTRA_2"/>
    <property type="match status" value="1"/>
</dbReference>
<dbReference type="InterPro" id="IPR013686">
    <property type="entry name" value="Polypept-transport_assoc_ShlB"/>
</dbReference>
<feature type="chain" id="PRO_5045879588" evidence="4">
    <location>
        <begin position="24"/>
        <end position="528"/>
    </location>
</feature>
<evidence type="ECO:0000259" key="5">
    <source>
        <dbReference type="Pfam" id="PF03865"/>
    </source>
</evidence>
<protein>
    <submittedName>
        <fullName evidence="7">ShlB/FhaC/HecB family hemolysin secretion/activation protein</fullName>
    </submittedName>
</protein>
<organism evidence="7 8">
    <name type="scientific">Janthinobacterium fluminis</name>
    <dbReference type="NCBI Taxonomy" id="2987524"/>
    <lineage>
        <taxon>Bacteria</taxon>
        <taxon>Pseudomonadati</taxon>
        <taxon>Pseudomonadota</taxon>
        <taxon>Betaproteobacteria</taxon>
        <taxon>Burkholderiales</taxon>
        <taxon>Oxalobacteraceae</taxon>
        <taxon>Janthinobacterium</taxon>
    </lineage>
</organism>
<dbReference type="Proteomes" id="UP001221208">
    <property type="component" value="Unassembled WGS sequence"/>
</dbReference>
<feature type="domain" description="Haemolysin activator HlyB C-terminal" evidence="5">
    <location>
        <begin position="176"/>
        <end position="490"/>
    </location>
</feature>
<evidence type="ECO:0000313" key="8">
    <source>
        <dbReference type="Proteomes" id="UP001221208"/>
    </source>
</evidence>
<dbReference type="PANTHER" id="PTHR34597:SF6">
    <property type="entry name" value="BLR6126 PROTEIN"/>
    <property type="match status" value="1"/>
</dbReference>
<keyword evidence="2" id="KW-0812">Transmembrane</keyword>
<dbReference type="InterPro" id="IPR051544">
    <property type="entry name" value="TPS_OM_transporter"/>
</dbReference>
<proteinExistence type="predicted"/>
<keyword evidence="4" id="KW-0732">Signal</keyword>
<accession>A0ABT5K3Q2</accession>
<dbReference type="InterPro" id="IPR005565">
    <property type="entry name" value="Hemolysn_activator_HlyB_C"/>
</dbReference>
<evidence type="ECO:0000256" key="2">
    <source>
        <dbReference type="ARBA" id="ARBA00022692"/>
    </source>
</evidence>
<keyword evidence="3" id="KW-0998">Cell outer membrane</keyword>
<keyword evidence="1" id="KW-0472">Membrane</keyword>
<reference evidence="7 8" key="1">
    <citation type="submission" date="2022-10" db="EMBL/GenBank/DDBJ databases">
        <title>Janthinobacterium sp. hw3 Genome sequencing.</title>
        <authorList>
            <person name="Park S."/>
        </authorList>
    </citation>
    <scope>NUCLEOTIDE SEQUENCE [LARGE SCALE GENOMIC DNA]</scope>
    <source>
        <strain evidence="8">hw3</strain>
    </source>
</reference>
<name>A0ABT5K3Q2_9BURK</name>
<feature type="domain" description="Polypeptide-transport-associated ShlB-type" evidence="6">
    <location>
        <begin position="32"/>
        <end position="106"/>
    </location>
</feature>
<dbReference type="Gene3D" id="2.40.160.50">
    <property type="entry name" value="membrane protein fhac: a member of the omp85/tpsb transporter family"/>
    <property type="match status" value="1"/>
</dbReference>
<dbReference type="Pfam" id="PF03865">
    <property type="entry name" value="ShlB"/>
    <property type="match status" value="1"/>
</dbReference>